<dbReference type="OrthoDB" id="19656at2759"/>
<keyword evidence="9" id="KW-0472">Membrane</keyword>
<dbReference type="CDD" id="cd07305">
    <property type="entry name" value="Porin3_Tom40"/>
    <property type="match status" value="1"/>
</dbReference>
<dbReference type="GO" id="GO:0008320">
    <property type="term" value="F:protein transmembrane transporter activity"/>
    <property type="evidence" value="ECO:0007669"/>
    <property type="project" value="InterPro"/>
</dbReference>
<accession>A0A7R8UG50</accession>
<evidence type="ECO:0000256" key="4">
    <source>
        <dbReference type="ARBA" id="ARBA00022452"/>
    </source>
</evidence>
<comment type="subcellular location">
    <subcellularLocation>
        <location evidence="1">Mitochondrion outer membrane</location>
        <topology evidence="1">Multi-pass membrane protein</topology>
    </subcellularLocation>
</comment>
<dbReference type="Proteomes" id="UP000594454">
    <property type="component" value="Chromosome 1"/>
</dbReference>
<dbReference type="OMA" id="CTFEECH"/>
<evidence type="ECO:0000256" key="6">
    <source>
        <dbReference type="ARBA" id="ARBA00022787"/>
    </source>
</evidence>
<dbReference type="InterPro" id="IPR027246">
    <property type="entry name" value="Porin_Euk/Tom40"/>
</dbReference>
<dbReference type="InterPro" id="IPR023614">
    <property type="entry name" value="Porin_dom_sf"/>
</dbReference>
<evidence type="ECO:0000313" key="11">
    <source>
        <dbReference type="Proteomes" id="UP000594454"/>
    </source>
</evidence>
<reference evidence="10 11" key="1">
    <citation type="submission" date="2020-11" db="EMBL/GenBank/DDBJ databases">
        <authorList>
            <person name="Wallbank WR R."/>
            <person name="Pardo Diaz C."/>
            <person name="Kozak K."/>
            <person name="Martin S."/>
            <person name="Jiggins C."/>
            <person name="Moest M."/>
            <person name="Warren A I."/>
            <person name="Generalovic N T."/>
            <person name="Byers J.R.P. K."/>
            <person name="Montejo-Kovacevich G."/>
            <person name="Yen C E."/>
        </authorList>
    </citation>
    <scope>NUCLEOTIDE SEQUENCE [LARGE SCALE GENOMIC DNA]</scope>
</reference>
<keyword evidence="7" id="KW-0653">Protein transport</keyword>
<evidence type="ECO:0000256" key="2">
    <source>
        <dbReference type="ARBA" id="ARBA00010510"/>
    </source>
</evidence>
<sequence length="354" mass="39031">MGNSLKSAPKEQNHASYRKFHLENLEYNPSSSQTPSPYLLSSGAYLSSTDRSREDLQQNFDEIYKLDNPGTVEDIHKECKDVMPVFFEGARVIFTRCLSNHFQISHTLRLLSERGSSCYRFGATYVGGKGTSIQDSYPIFLGEIEKSGNMQANILHGINNKIRVKTGVEYSGSHVINCQIVTDYIGEAFSASLGLSNINLKNSSGIVVCQYLQSLTRNLALGGELGYQYNPFLPSGYLTIFNLASRYKSDSSIVSAIIGGSGLHISYFKQASHQLKIGVEFSSNFEVRGTCTAIGYQIDLPKADLVFRGTVDTNCNVCSVLEKRLKPMPFSFSLSGLLNQKTGQFKMGCGFIIG</sequence>
<name>A0A7R8UG50_HERIL</name>
<dbReference type="AlphaFoldDB" id="A0A7R8UG50"/>
<keyword evidence="4" id="KW-1134">Transmembrane beta strand</keyword>
<evidence type="ECO:0000256" key="5">
    <source>
        <dbReference type="ARBA" id="ARBA00022692"/>
    </source>
</evidence>
<keyword evidence="6" id="KW-1000">Mitochondrion outer membrane</keyword>
<proteinExistence type="inferred from homology"/>
<gene>
    <name evidence="10" type="ORF">HERILL_LOCUS3402</name>
</gene>
<comment type="similarity">
    <text evidence="2">Belongs to the Tom40 family.</text>
</comment>
<protein>
    <recommendedName>
        <fullName evidence="12">Mitochondrial import receptor subunit TOM40</fullName>
    </recommendedName>
</protein>
<dbReference type="GO" id="GO:0005741">
    <property type="term" value="C:mitochondrial outer membrane"/>
    <property type="evidence" value="ECO:0007669"/>
    <property type="project" value="UniProtKB-SubCell"/>
</dbReference>
<dbReference type="InParanoid" id="A0A7R8UG50"/>
<evidence type="ECO:0000256" key="7">
    <source>
        <dbReference type="ARBA" id="ARBA00022927"/>
    </source>
</evidence>
<dbReference type="PANTHER" id="PTHR10802">
    <property type="entry name" value="MITOCHONDRIAL IMPORT RECEPTOR SUBUNIT TOM40"/>
    <property type="match status" value="1"/>
</dbReference>
<keyword evidence="3" id="KW-0813">Transport</keyword>
<dbReference type="InterPro" id="IPR037930">
    <property type="entry name" value="Tom40"/>
</dbReference>
<keyword evidence="5" id="KW-0812">Transmembrane</keyword>
<dbReference type="EMBL" id="LR899009">
    <property type="protein sequence ID" value="CAD7080237.1"/>
    <property type="molecule type" value="Genomic_DNA"/>
</dbReference>
<dbReference type="Gene3D" id="2.40.160.10">
    <property type="entry name" value="Porin"/>
    <property type="match status" value="1"/>
</dbReference>
<evidence type="ECO:0000256" key="3">
    <source>
        <dbReference type="ARBA" id="ARBA00022448"/>
    </source>
</evidence>
<evidence type="ECO:0000256" key="8">
    <source>
        <dbReference type="ARBA" id="ARBA00023128"/>
    </source>
</evidence>
<dbReference type="Pfam" id="PF01459">
    <property type="entry name" value="Porin_3"/>
    <property type="match status" value="1"/>
</dbReference>
<organism evidence="10 11">
    <name type="scientific">Hermetia illucens</name>
    <name type="common">Black soldier fly</name>
    <dbReference type="NCBI Taxonomy" id="343691"/>
    <lineage>
        <taxon>Eukaryota</taxon>
        <taxon>Metazoa</taxon>
        <taxon>Ecdysozoa</taxon>
        <taxon>Arthropoda</taxon>
        <taxon>Hexapoda</taxon>
        <taxon>Insecta</taxon>
        <taxon>Pterygota</taxon>
        <taxon>Neoptera</taxon>
        <taxon>Endopterygota</taxon>
        <taxon>Diptera</taxon>
        <taxon>Brachycera</taxon>
        <taxon>Stratiomyomorpha</taxon>
        <taxon>Stratiomyidae</taxon>
        <taxon>Hermetiinae</taxon>
        <taxon>Hermetia</taxon>
    </lineage>
</organism>
<evidence type="ECO:0000256" key="1">
    <source>
        <dbReference type="ARBA" id="ARBA00004374"/>
    </source>
</evidence>
<keyword evidence="8" id="KW-0496">Mitochondrion</keyword>
<evidence type="ECO:0008006" key="12">
    <source>
        <dbReference type="Google" id="ProtNLM"/>
    </source>
</evidence>
<evidence type="ECO:0000313" key="10">
    <source>
        <dbReference type="EMBL" id="CAD7080237.1"/>
    </source>
</evidence>
<keyword evidence="11" id="KW-1185">Reference proteome</keyword>
<dbReference type="GO" id="GO:0030150">
    <property type="term" value="P:protein import into mitochondrial matrix"/>
    <property type="evidence" value="ECO:0007669"/>
    <property type="project" value="InterPro"/>
</dbReference>
<evidence type="ECO:0000256" key="9">
    <source>
        <dbReference type="ARBA" id="ARBA00023136"/>
    </source>
</evidence>